<feature type="chain" id="PRO_5043800376" evidence="2">
    <location>
        <begin position="22"/>
        <end position="269"/>
    </location>
</feature>
<sequence>MSTISLSLYFVLLVLCGTCLGQAWQNIKPYQFNYISTTIDTRNKTGCDILVNEILNVTLDEQQNTIITRTIPNYIVAQGNPIIVKNATARYYSNNNTSTIEVSIVQDQDQGAVISITLKNNSIVALDYTLSGYEVSIDDYRNKISYSFQSEAVIRSCNFTLLYDPSSAVTPYSSQNYKITSPGVMWVQRQNSLEATKGWIVDAYVSGSNQCFYVPDQTKLTIILGSTLTFALAGVVLFIMLAEYATDRVNGYYKGGVTYNRENISASTR</sequence>
<accession>A0AAW2ZQM5</accession>
<keyword evidence="4" id="KW-1185">Reference proteome</keyword>
<keyword evidence="1" id="KW-1133">Transmembrane helix</keyword>
<keyword evidence="1" id="KW-0812">Transmembrane</keyword>
<dbReference type="Proteomes" id="UP001431209">
    <property type="component" value="Unassembled WGS sequence"/>
</dbReference>
<feature type="transmembrane region" description="Helical" evidence="1">
    <location>
        <begin position="220"/>
        <end position="242"/>
    </location>
</feature>
<comment type="caution">
    <text evidence="3">The sequence shown here is derived from an EMBL/GenBank/DDBJ whole genome shotgun (WGS) entry which is preliminary data.</text>
</comment>
<proteinExistence type="predicted"/>
<evidence type="ECO:0000313" key="3">
    <source>
        <dbReference type="EMBL" id="KAL0491709.1"/>
    </source>
</evidence>
<evidence type="ECO:0000256" key="2">
    <source>
        <dbReference type="SAM" id="SignalP"/>
    </source>
</evidence>
<keyword evidence="1" id="KW-0472">Membrane</keyword>
<dbReference type="AlphaFoldDB" id="A0AAW2ZQM5"/>
<evidence type="ECO:0000256" key="1">
    <source>
        <dbReference type="SAM" id="Phobius"/>
    </source>
</evidence>
<reference evidence="3 4" key="1">
    <citation type="submission" date="2024-03" db="EMBL/GenBank/DDBJ databases">
        <title>The Acrasis kona genome and developmental transcriptomes reveal deep origins of eukaryotic multicellular pathways.</title>
        <authorList>
            <person name="Sheikh S."/>
            <person name="Fu C.-J."/>
            <person name="Brown M.W."/>
            <person name="Baldauf S.L."/>
        </authorList>
    </citation>
    <scope>NUCLEOTIDE SEQUENCE [LARGE SCALE GENOMIC DNA]</scope>
    <source>
        <strain evidence="3 4">ATCC MYA-3509</strain>
    </source>
</reference>
<name>A0AAW2ZQM5_9EUKA</name>
<organism evidence="3 4">
    <name type="scientific">Acrasis kona</name>
    <dbReference type="NCBI Taxonomy" id="1008807"/>
    <lineage>
        <taxon>Eukaryota</taxon>
        <taxon>Discoba</taxon>
        <taxon>Heterolobosea</taxon>
        <taxon>Tetramitia</taxon>
        <taxon>Eutetramitia</taxon>
        <taxon>Acrasidae</taxon>
        <taxon>Acrasis</taxon>
    </lineage>
</organism>
<protein>
    <submittedName>
        <fullName evidence="3">VolA</fullName>
    </submittedName>
</protein>
<keyword evidence="2" id="KW-0732">Signal</keyword>
<dbReference type="EMBL" id="JAOPGA020001848">
    <property type="protein sequence ID" value="KAL0491709.1"/>
    <property type="molecule type" value="Genomic_DNA"/>
</dbReference>
<feature type="signal peptide" evidence="2">
    <location>
        <begin position="1"/>
        <end position="21"/>
    </location>
</feature>
<gene>
    <name evidence="3" type="ORF">AKO1_000646</name>
</gene>
<evidence type="ECO:0000313" key="4">
    <source>
        <dbReference type="Proteomes" id="UP001431209"/>
    </source>
</evidence>